<evidence type="ECO:0000256" key="12">
    <source>
        <dbReference type="PROSITE-ProRule" id="PRU01360"/>
    </source>
</evidence>
<keyword evidence="7 15" id="KW-0732">Signal</keyword>
<keyword evidence="11 12" id="KW-0998">Cell outer membrane</keyword>
<dbReference type="Gene3D" id="3.55.50.30">
    <property type="match status" value="1"/>
</dbReference>
<dbReference type="PROSITE" id="PS52016">
    <property type="entry name" value="TONB_DEPENDENT_REC_3"/>
    <property type="match status" value="1"/>
</dbReference>
<dbReference type="Gene3D" id="2.170.130.10">
    <property type="entry name" value="TonB-dependent receptor, plug domain"/>
    <property type="match status" value="1"/>
</dbReference>
<evidence type="ECO:0000256" key="15">
    <source>
        <dbReference type="SAM" id="SignalP"/>
    </source>
</evidence>
<keyword evidence="18" id="KW-1185">Reference proteome</keyword>
<evidence type="ECO:0000256" key="8">
    <source>
        <dbReference type="ARBA" id="ARBA00023004"/>
    </source>
</evidence>
<name>A0A2D2AY59_9CAUL</name>
<dbReference type="CDD" id="cd01347">
    <property type="entry name" value="ligand_gated_channel"/>
    <property type="match status" value="1"/>
</dbReference>
<keyword evidence="3 12" id="KW-0813">Transport</keyword>
<dbReference type="PANTHER" id="PTHR30069">
    <property type="entry name" value="TONB-DEPENDENT OUTER MEMBRANE RECEPTOR"/>
    <property type="match status" value="1"/>
</dbReference>
<dbReference type="Gene3D" id="2.40.170.20">
    <property type="entry name" value="TonB-dependent receptor, beta-barrel domain"/>
    <property type="match status" value="1"/>
</dbReference>
<dbReference type="InterPro" id="IPR000531">
    <property type="entry name" value="Beta-barrel_TonB"/>
</dbReference>
<dbReference type="Pfam" id="PF07660">
    <property type="entry name" value="STN"/>
    <property type="match status" value="1"/>
</dbReference>
<dbReference type="InterPro" id="IPR012910">
    <property type="entry name" value="Plug_dom"/>
</dbReference>
<dbReference type="Proteomes" id="UP000228945">
    <property type="component" value="Chromosome"/>
</dbReference>
<evidence type="ECO:0000313" key="18">
    <source>
        <dbReference type="Proteomes" id="UP000228945"/>
    </source>
</evidence>
<evidence type="ECO:0000256" key="1">
    <source>
        <dbReference type="ARBA" id="ARBA00004571"/>
    </source>
</evidence>
<dbReference type="SUPFAM" id="SSF56925">
    <property type="entry name" value="OMPA-like"/>
    <property type="match status" value="1"/>
</dbReference>
<dbReference type="GO" id="GO:0009279">
    <property type="term" value="C:cell outer membrane"/>
    <property type="evidence" value="ECO:0007669"/>
    <property type="project" value="UniProtKB-SubCell"/>
</dbReference>
<dbReference type="SMART" id="SM00965">
    <property type="entry name" value="STN"/>
    <property type="match status" value="1"/>
</dbReference>
<evidence type="ECO:0000256" key="4">
    <source>
        <dbReference type="ARBA" id="ARBA00022452"/>
    </source>
</evidence>
<feature type="signal peptide" evidence="15">
    <location>
        <begin position="1"/>
        <end position="34"/>
    </location>
</feature>
<dbReference type="RefSeq" id="WP_099622208.1">
    <property type="nucleotide sequence ID" value="NZ_CP024201.1"/>
</dbReference>
<dbReference type="OrthoDB" id="9760333at2"/>
<sequence length="1201" mass="129698">MRTSLGGGKAWVMAALMGTTAIGAALAPAAPAQAQAEAETTFDIPAQPLGSALADFSRATGVDIVYGAPMPAVSSPGVSGRFSASQGLSRLLAGSGLTYRFTGPDAVRLEAAPRQATSDGVIALGAVRVEGATAATGGLGAGEGLTDDDVYSRAAPVAHISAERIDRFRGASPADIFRGTPGVLSGEARNGAGAVDLNIRGLQGFGRVTAKIDGAENAVTIYQGYQGVSNRTFIDPDFIAGVDVTKGADAASFGNAGSVAIRTLDAKDIVREGEAWGLRIRGGLRGNSSDPVAGNLAGYAYRSGVGTATPSPTGLDRPGALEPTSSSASIIGAYSSEAIDLLAGYTFREQGNYHAGEHGSTARPVNIGDTKLSWGGIQKNTMINAGLANYRPGEEVLNTQLETESWLLKATARFGDGQTVQLGYNAFRSEAGDRLASRQTSNLDQPQQQAQTAGVRLDSYTARYLWAPSDSDLIEIKANAYWSHLELRNPIRGGRLLKPEDLGMGKGFRVGSDSDLWGVDVSNRSRFFLDQGDLELTYGLSYRGEDTRGSAYSAELEGWNTPRDGFRHEVAGFAKGAFSPRDWLTINGGLRYTHYWSEDRFDPYEPYQVTGGRGTVGFKKDDGGFSPSVGLVLKPADWAQVYVSYSSTLRAPGLTEAISAFNSFSANAHIKPERSNNWELGASAVRDGLFVEGDRLQAKLGYFNWTVDDYIARNVRTSKPNEPYFLSLNMENIHRARFEGLEFNGRYELGGLTADLAANYYLNVEYCRTADTCGSKSLYGDYATNHVPPEYSVELSLSQRLAKDRLTLGGRAQHTGPRAIGHGDVTAQGASQFVSLVNWKPFTLVDLFADYRITDSLTASLRVENLFDRFYMDPLGLVTQPGPGRTVSFSLTQRFGGDQTLPWLSPFEPEAGPNDWTGLYLGAHGGGSYMTSRGKSRTLDGTASPAARRESADWEASGPITGLQAGYNWQLPSGWVVGLEADWSRTSLRDRAKVLSPDPVLGSKGYRESVTSTEVDWTASLRARIGYAVTDRLMAYGSAGVAVARERQVRDQYVSDYAEYWGPMGSETWIFFSERVERTRKGVSATFGAEYAMNSRWSLRAEYAYSAFGKQNFDFQNARAGTGKDYSRTTETQIGTEIKPPIFPADDPICSIVPSLCLPYEGPVYRYETTHYKGSSSIVEGRRASNDLDLHVFRVGLNYRF</sequence>
<dbReference type="EMBL" id="CP024201">
    <property type="protein sequence ID" value="ATQ42956.1"/>
    <property type="molecule type" value="Genomic_DNA"/>
</dbReference>
<evidence type="ECO:0000256" key="5">
    <source>
        <dbReference type="ARBA" id="ARBA00022496"/>
    </source>
</evidence>
<evidence type="ECO:0000259" key="16">
    <source>
        <dbReference type="SMART" id="SM00965"/>
    </source>
</evidence>
<dbReference type="InterPro" id="IPR011250">
    <property type="entry name" value="OMP/PagP_B-barrel"/>
</dbReference>
<evidence type="ECO:0000256" key="6">
    <source>
        <dbReference type="ARBA" id="ARBA00022692"/>
    </source>
</evidence>
<dbReference type="Pfam" id="PF00593">
    <property type="entry name" value="TonB_dep_Rec_b-barrel"/>
    <property type="match status" value="1"/>
</dbReference>
<evidence type="ECO:0000256" key="2">
    <source>
        <dbReference type="ARBA" id="ARBA00009810"/>
    </source>
</evidence>
<feature type="domain" description="Secretin/TonB short N-terminal" evidence="16">
    <location>
        <begin position="62"/>
        <end position="112"/>
    </location>
</feature>
<keyword evidence="9 13" id="KW-0798">TonB box</keyword>
<dbReference type="InterPro" id="IPR011662">
    <property type="entry name" value="Secretin/TonB_short_N"/>
</dbReference>
<organism evidence="17 18">
    <name type="scientific">Caulobacter mirabilis</name>
    <dbReference type="NCBI Taxonomy" id="69666"/>
    <lineage>
        <taxon>Bacteria</taxon>
        <taxon>Pseudomonadati</taxon>
        <taxon>Pseudomonadota</taxon>
        <taxon>Alphaproteobacteria</taxon>
        <taxon>Caulobacterales</taxon>
        <taxon>Caulobacteraceae</taxon>
        <taxon>Caulobacter</taxon>
    </lineage>
</organism>
<keyword evidence="5" id="KW-0406">Ion transport</keyword>
<dbReference type="InterPro" id="IPR037066">
    <property type="entry name" value="Plug_dom_sf"/>
</dbReference>
<dbReference type="Pfam" id="PF13505">
    <property type="entry name" value="OMP_b-brl"/>
    <property type="match status" value="1"/>
</dbReference>
<dbReference type="SUPFAM" id="SSF56935">
    <property type="entry name" value="Porins"/>
    <property type="match status" value="1"/>
</dbReference>
<keyword evidence="17" id="KW-0675">Receptor</keyword>
<proteinExistence type="inferred from homology"/>
<gene>
    <name evidence="17" type="ORF">CSW64_11320</name>
</gene>
<keyword evidence="6 12" id="KW-0812">Transmembrane</keyword>
<feature type="chain" id="PRO_5013897877" evidence="15">
    <location>
        <begin position="35"/>
        <end position="1201"/>
    </location>
</feature>
<dbReference type="KEGG" id="cmb:CSW64_11320"/>
<keyword evidence="10 12" id="KW-0472">Membrane</keyword>
<dbReference type="InterPro" id="IPR039426">
    <property type="entry name" value="TonB-dep_rcpt-like"/>
</dbReference>
<reference evidence="17 18" key="1">
    <citation type="submission" date="2017-10" db="EMBL/GenBank/DDBJ databases">
        <title>Genome sequence of Caulobacter mirabilis FWC38.</title>
        <authorList>
            <person name="Fiebig A."/>
            <person name="Crosson S."/>
        </authorList>
    </citation>
    <scope>NUCLEOTIDE SEQUENCE [LARGE SCALE GENOMIC DNA]</scope>
    <source>
        <strain evidence="17 18">FWC 38</strain>
    </source>
</reference>
<comment type="subcellular location">
    <subcellularLocation>
        <location evidence="1 12">Cell outer membrane</location>
        <topology evidence="1 12">Multi-pass membrane protein</topology>
    </subcellularLocation>
</comment>
<evidence type="ECO:0000256" key="14">
    <source>
        <dbReference type="SAM" id="MobiDB-lite"/>
    </source>
</evidence>
<evidence type="ECO:0000313" key="17">
    <source>
        <dbReference type="EMBL" id="ATQ42956.1"/>
    </source>
</evidence>
<evidence type="ECO:0000256" key="3">
    <source>
        <dbReference type="ARBA" id="ARBA00022448"/>
    </source>
</evidence>
<evidence type="ECO:0000256" key="9">
    <source>
        <dbReference type="ARBA" id="ARBA00023077"/>
    </source>
</evidence>
<evidence type="ECO:0000256" key="10">
    <source>
        <dbReference type="ARBA" id="ARBA00023136"/>
    </source>
</evidence>
<evidence type="ECO:0000256" key="11">
    <source>
        <dbReference type="ARBA" id="ARBA00023237"/>
    </source>
</evidence>
<feature type="region of interest" description="Disordered" evidence="14">
    <location>
        <begin position="933"/>
        <end position="955"/>
    </location>
</feature>
<protein>
    <submittedName>
        <fullName evidence="17">TonB-dependent heme/hemoglobin receptor family protein</fullName>
    </submittedName>
</protein>
<keyword evidence="8" id="KW-0408">Iron</keyword>
<dbReference type="InterPro" id="IPR036942">
    <property type="entry name" value="Beta-barrel_TonB_sf"/>
</dbReference>
<comment type="similarity">
    <text evidence="2 12 13">Belongs to the TonB-dependent receptor family.</text>
</comment>
<accession>A0A2D2AY59</accession>
<dbReference type="PANTHER" id="PTHR30069:SF41">
    <property type="entry name" value="HEME_HEMOPEXIN UTILIZATION PROTEIN C"/>
    <property type="match status" value="1"/>
</dbReference>
<dbReference type="GO" id="GO:0044718">
    <property type="term" value="P:siderophore transmembrane transport"/>
    <property type="evidence" value="ECO:0007669"/>
    <property type="project" value="TreeGrafter"/>
</dbReference>
<dbReference type="Gene3D" id="2.40.160.20">
    <property type="match status" value="1"/>
</dbReference>
<evidence type="ECO:0000256" key="13">
    <source>
        <dbReference type="RuleBase" id="RU003357"/>
    </source>
</evidence>
<keyword evidence="4 12" id="KW-1134">Transmembrane beta strand</keyword>
<evidence type="ECO:0000256" key="7">
    <source>
        <dbReference type="ARBA" id="ARBA00022729"/>
    </source>
</evidence>
<dbReference type="InterPro" id="IPR027385">
    <property type="entry name" value="Beta-barrel_OMP"/>
</dbReference>
<keyword evidence="5" id="KW-0410">Iron transport</keyword>
<dbReference type="Pfam" id="PF07715">
    <property type="entry name" value="Plug"/>
    <property type="match status" value="1"/>
</dbReference>
<dbReference type="AlphaFoldDB" id="A0A2D2AY59"/>
<dbReference type="GO" id="GO:0015344">
    <property type="term" value="F:siderophore uptake transmembrane transporter activity"/>
    <property type="evidence" value="ECO:0007669"/>
    <property type="project" value="TreeGrafter"/>
</dbReference>